<name>A0A1H6CVX0_9GAMM</name>
<dbReference type="Proteomes" id="UP000236745">
    <property type="component" value="Unassembled WGS sequence"/>
</dbReference>
<organism evidence="1 2">
    <name type="scientific">Marinobacterium lutimaris</name>
    <dbReference type="NCBI Taxonomy" id="568106"/>
    <lineage>
        <taxon>Bacteria</taxon>
        <taxon>Pseudomonadati</taxon>
        <taxon>Pseudomonadota</taxon>
        <taxon>Gammaproteobacteria</taxon>
        <taxon>Oceanospirillales</taxon>
        <taxon>Oceanospirillaceae</taxon>
        <taxon>Marinobacterium</taxon>
    </lineage>
</organism>
<sequence>MPVSNNRLLLELEKYRREINREIINPQFPELSLNDLKPLLTMVAHARAAYVRELLDIANVSSTGVPSQDQIKQLKACRETFDELVTATNALETVIQRDYLDVKSSSPHGD</sequence>
<dbReference type="RefSeq" id="WP_104004562.1">
    <property type="nucleotide sequence ID" value="NZ_FNVQ01000004.1"/>
</dbReference>
<gene>
    <name evidence="1" type="ORF">SAMN05444390_104174</name>
</gene>
<dbReference type="AlphaFoldDB" id="A0A1H6CVX0"/>
<keyword evidence="2" id="KW-1185">Reference proteome</keyword>
<accession>A0A1H6CVX0</accession>
<proteinExistence type="predicted"/>
<dbReference type="OrthoDB" id="6198873at2"/>
<protein>
    <submittedName>
        <fullName evidence="1">Uncharacterized protein</fullName>
    </submittedName>
</protein>
<reference evidence="1 2" key="1">
    <citation type="submission" date="2016-10" db="EMBL/GenBank/DDBJ databases">
        <authorList>
            <person name="de Groot N.N."/>
        </authorList>
    </citation>
    <scope>NUCLEOTIDE SEQUENCE [LARGE SCALE GENOMIC DNA]</scope>
    <source>
        <strain evidence="1 2">DSM 22012</strain>
    </source>
</reference>
<evidence type="ECO:0000313" key="2">
    <source>
        <dbReference type="Proteomes" id="UP000236745"/>
    </source>
</evidence>
<evidence type="ECO:0000313" key="1">
    <source>
        <dbReference type="EMBL" id="SEG76665.1"/>
    </source>
</evidence>
<dbReference type="EMBL" id="FNVQ01000004">
    <property type="protein sequence ID" value="SEG76665.1"/>
    <property type="molecule type" value="Genomic_DNA"/>
</dbReference>